<dbReference type="Gene3D" id="3.10.20.30">
    <property type="match status" value="1"/>
</dbReference>
<sequence>MVEVRLFATFREGRKKISYVDPEKAHNGEDICRLYGIPIEEVAIFLVNGRHSDLQKPVKDGDILALFPPVGGG</sequence>
<accession>A0A9D2N8G9</accession>
<dbReference type="SUPFAM" id="SSF54285">
    <property type="entry name" value="MoaD/ThiS"/>
    <property type="match status" value="1"/>
</dbReference>
<dbReference type="InterPro" id="IPR003749">
    <property type="entry name" value="ThiS/MoaD-like"/>
</dbReference>
<evidence type="ECO:0000313" key="1">
    <source>
        <dbReference type="EMBL" id="HJC11858.1"/>
    </source>
</evidence>
<dbReference type="InterPro" id="IPR016155">
    <property type="entry name" value="Mopterin_synth/thiamin_S_b"/>
</dbReference>
<organism evidence="1 2">
    <name type="scientific">Candidatus Blautia merdigallinarum</name>
    <dbReference type="NCBI Taxonomy" id="2838495"/>
    <lineage>
        <taxon>Bacteria</taxon>
        <taxon>Bacillati</taxon>
        <taxon>Bacillota</taxon>
        <taxon>Clostridia</taxon>
        <taxon>Lachnospirales</taxon>
        <taxon>Lachnospiraceae</taxon>
        <taxon>Blautia</taxon>
    </lineage>
</organism>
<dbReference type="Pfam" id="PF02597">
    <property type="entry name" value="ThiS"/>
    <property type="match status" value="1"/>
</dbReference>
<name>A0A9D2N8G9_9FIRM</name>
<dbReference type="EMBL" id="DWWV01000190">
    <property type="protein sequence ID" value="HJC11858.1"/>
    <property type="molecule type" value="Genomic_DNA"/>
</dbReference>
<evidence type="ECO:0000313" key="2">
    <source>
        <dbReference type="Proteomes" id="UP000823893"/>
    </source>
</evidence>
<dbReference type="AlphaFoldDB" id="A0A9D2N8G9"/>
<comment type="caution">
    <text evidence="1">The sequence shown here is derived from an EMBL/GenBank/DDBJ whole genome shotgun (WGS) entry which is preliminary data.</text>
</comment>
<dbReference type="Proteomes" id="UP000823893">
    <property type="component" value="Unassembled WGS sequence"/>
</dbReference>
<reference evidence="1" key="1">
    <citation type="journal article" date="2021" name="PeerJ">
        <title>Extensive microbial diversity within the chicken gut microbiome revealed by metagenomics and culture.</title>
        <authorList>
            <person name="Gilroy R."/>
            <person name="Ravi A."/>
            <person name="Getino M."/>
            <person name="Pursley I."/>
            <person name="Horton D.L."/>
            <person name="Alikhan N.F."/>
            <person name="Baker D."/>
            <person name="Gharbi K."/>
            <person name="Hall N."/>
            <person name="Watson M."/>
            <person name="Adriaenssens E.M."/>
            <person name="Foster-Nyarko E."/>
            <person name="Jarju S."/>
            <person name="Secka A."/>
            <person name="Antonio M."/>
            <person name="Oren A."/>
            <person name="Chaudhuri R.R."/>
            <person name="La Ragione R."/>
            <person name="Hildebrand F."/>
            <person name="Pallen M.J."/>
        </authorList>
    </citation>
    <scope>NUCLEOTIDE SEQUENCE</scope>
    <source>
        <strain evidence="1">ChiSxjej6B18-287</strain>
    </source>
</reference>
<protein>
    <submittedName>
        <fullName evidence="1">MoaD/ThiS family protein</fullName>
    </submittedName>
</protein>
<proteinExistence type="predicted"/>
<reference evidence="1" key="2">
    <citation type="submission" date="2021-04" db="EMBL/GenBank/DDBJ databases">
        <authorList>
            <person name="Gilroy R."/>
        </authorList>
    </citation>
    <scope>NUCLEOTIDE SEQUENCE</scope>
    <source>
        <strain evidence="1">ChiSxjej6B18-287</strain>
    </source>
</reference>
<gene>
    <name evidence="1" type="ORF">H9935_13860</name>
</gene>
<dbReference type="InterPro" id="IPR012675">
    <property type="entry name" value="Beta-grasp_dom_sf"/>
</dbReference>